<sequence>MHSCPFKGVLAGISDKDGWVPPHDRNVIPEIINKRAARLIVAVQKTMSKKAVIVVTGYNDTFYPDGAKTGLFYSEGLHPFEVLTGAGYEVTVASENGKVGLDEHSLSPQFLNEKEMAIYKDPNSAFNVALKNVKKTSELDPKEYTIFYAAGGHGTVFDFETGAGIQKLGEGIYSNGGVLAAVCHGPMALAGMKGANGEPLIKGKKVAGFMDEGEEIMGLSDMLKKKNLGFVKGSVEGSGAIFQAPEDPWADFSVVDGKIVTGTNPASATSVAKKALELV</sequence>
<accession>A0A060TD24</accession>
<dbReference type="InterPro" id="IPR029062">
    <property type="entry name" value="Class_I_gatase-like"/>
</dbReference>
<dbReference type="PhylomeDB" id="A0A060TD24"/>
<reference evidence="7" key="2">
    <citation type="submission" date="2014-06" db="EMBL/GenBank/DDBJ databases">
        <title>The complete genome of Blastobotrys (Arxula) adeninivorans LS3 - a yeast of biotechnological interest.</title>
        <authorList>
            <person name="Kunze G."/>
            <person name="Gaillardin C."/>
            <person name="Czernicka M."/>
            <person name="Durrens P."/>
            <person name="Martin T."/>
            <person name="Boer E."/>
            <person name="Gabaldon T."/>
            <person name="Cruz J."/>
            <person name="Talla E."/>
            <person name="Marck C."/>
            <person name="Goffeau A."/>
            <person name="Barbe V."/>
            <person name="Baret P."/>
            <person name="Baronian K."/>
            <person name="Beier S."/>
            <person name="Bleykasten C."/>
            <person name="Bode R."/>
            <person name="Casaregola S."/>
            <person name="Despons L."/>
            <person name="Fairhead C."/>
            <person name="Giersberg M."/>
            <person name="Gierski P."/>
            <person name="Hahnel U."/>
            <person name="Hartmann A."/>
            <person name="Jankowska D."/>
            <person name="Jubin C."/>
            <person name="Jung P."/>
            <person name="Lafontaine I."/>
            <person name="Leh-Louis V."/>
            <person name="Lemaire M."/>
            <person name="Marcet-Houben M."/>
            <person name="Mascher M."/>
            <person name="Morel G."/>
            <person name="Richard G.-F."/>
            <person name="Riechen J."/>
            <person name="Sacerdot C."/>
            <person name="Sarkar A."/>
            <person name="Savel G."/>
            <person name="Schacherer J."/>
            <person name="Sherman D."/>
            <person name="Straub M.-L."/>
            <person name="Stein N."/>
            <person name="Thierry A."/>
            <person name="Trautwein-Schult A."/>
            <person name="Westhof E."/>
            <person name="Worch S."/>
            <person name="Dujon B."/>
            <person name="Souciet J.-L."/>
            <person name="Wincker P."/>
            <person name="Scholz U."/>
            <person name="Neuveglise N."/>
        </authorList>
    </citation>
    <scope>NUCLEOTIDE SEQUENCE</scope>
    <source>
        <strain evidence="7">LS3</strain>
    </source>
</reference>
<dbReference type="Gene3D" id="3.40.50.880">
    <property type="match status" value="1"/>
</dbReference>
<evidence type="ECO:0000259" key="6">
    <source>
        <dbReference type="Pfam" id="PF01965"/>
    </source>
</evidence>
<evidence type="ECO:0000256" key="3">
    <source>
        <dbReference type="ARBA" id="ARBA00023239"/>
    </source>
</evidence>
<evidence type="ECO:0000256" key="4">
    <source>
        <dbReference type="ARBA" id="ARBA00038493"/>
    </source>
</evidence>
<evidence type="ECO:0000256" key="5">
    <source>
        <dbReference type="ARBA" id="ARBA00048082"/>
    </source>
</evidence>
<dbReference type="InterPro" id="IPR002818">
    <property type="entry name" value="DJ-1/PfpI"/>
</dbReference>
<dbReference type="EMBL" id="HG937694">
    <property type="protein sequence ID" value="CDP38863.1"/>
    <property type="molecule type" value="Genomic_DNA"/>
</dbReference>
<gene>
    <name evidence="7" type="ORF">GNLVRS02_ARAD1D44352g</name>
</gene>
<keyword evidence="3" id="KW-0456">Lyase</keyword>
<dbReference type="EC" id="4.2.1.130" evidence="1"/>
<dbReference type="FunFam" id="3.40.50.880:FF:000051">
    <property type="entry name" value="Glutathione-independent glyoxalase HSP31"/>
    <property type="match status" value="1"/>
</dbReference>
<dbReference type="GO" id="GO:0019243">
    <property type="term" value="P:methylglyoxal catabolic process to D-lactate via S-lactoyl-glutathione"/>
    <property type="evidence" value="ECO:0007669"/>
    <property type="project" value="TreeGrafter"/>
</dbReference>
<comment type="similarity">
    <text evidence="4">Belongs to the peptidase C56 family. HSP31-like subfamily.</text>
</comment>
<protein>
    <recommendedName>
        <fullName evidence="1">D-lactate dehydratase</fullName>
        <ecNumber evidence="1">4.2.1.130</ecNumber>
    </recommendedName>
</protein>
<dbReference type="Pfam" id="PF01965">
    <property type="entry name" value="DJ-1_PfpI"/>
    <property type="match status" value="1"/>
</dbReference>
<evidence type="ECO:0000256" key="2">
    <source>
        <dbReference type="ARBA" id="ARBA00023016"/>
    </source>
</evidence>
<keyword evidence="2" id="KW-0346">Stress response</keyword>
<name>A0A060TD24_BLAAD</name>
<evidence type="ECO:0000313" key="7">
    <source>
        <dbReference type="EMBL" id="CDP38863.1"/>
    </source>
</evidence>
<comment type="catalytic activity">
    <reaction evidence="5">
        <text>methylglyoxal + H2O = (R)-lactate + H(+)</text>
        <dbReference type="Rhea" id="RHEA:27754"/>
        <dbReference type="ChEBI" id="CHEBI:15377"/>
        <dbReference type="ChEBI" id="CHEBI:15378"/>
        <dbReference type="ChEBI" id="CHEBI:16004"/>
        <dbReference type="ChEBI" id="CHEBI:17158"/>
        <dbReference type="EC" id="4.2.1.130"/>
    </reaction>
</comment>
<organism evidence="7">
    <name type="scientific">Blastobotrys adeninivorans</name>
    <name type="common">Yeast</name>
    <name type="synonym">Arxula adeninivorans</name>
    <dbReference type="NCBI Taxonomy" id="409370"/>
    <lineage>
        <taxon>Eukaryota</taxon>
        <taxon>Fungi</taxon>
        <taxon>Dikarya</taxon>
        <taxon>Ascomycota</taxon>
        <taxon>Saccharomycotina</taxon>
        <taxon>Dipodascomycetes</taxon>
        <taxon>Dipodascales</taxon>
        <taxon>Trichomonascaceae</taxon>
        <taxon>Blastobotrys</taxon>
    </lineage>
</organism>
<feature type="domain" description="DJ-1/PfpI" evidence="6">
    <location>
        <begin position="75"/>
        <end position="277"/>
    </location>
</feature>
<dbReference type="GO" id="GO:0019172">
    <property type="term" value="F:glyoxalase III activity"/>
    <property type="evidence" value="ECO:0007669"/>
    <property type="project" value="UniProtKB-EC"/>
</dbReference>
<dbReference type="PANTHER" id="PTHR48094:SF11">
    <property type="entry name" value="GLUTATHIONE-INDEPENDENT GLYOXALASE HSP31-RELATED"/>
    <property type="match status" value="1"/>
</dbReference>
<dbReference type="InterPro" id="IPR050325">
    <property type="entry name" value="Prot/Nucl_acid_deglycase"/>
</dbReference>
<dbReference type="AlphaFoldDB" id="A0A060TD24"/>
<reference evidence="7" key="1">
    <citation type="submission" date="2014-02" db="EMBL/GenBank/DDBJ databases">
        <authorList>
            <person name="Genoscope - CEA"/>
        </authorList>
    </citation>
    <scope>NUCLEOTIDE SEQUENCE</scope>
    <source>
        <strain evidence="7">LS3</strain>
    </source>
</reference>
<evidence type="ECO:0000256" key="1">
    <source>
        <dbReference type="ARBA" id="ARBA00013134"/>
    </source>
</evidence>
<dbReference type="PANTHER" id="PTHR48094">
    <property type="entry name" value="PROTEIN/NUCLEIC ACID DEGLYCASE DJ-1-RELATED"/>
    <property type="match status" value="1"/>
</dbReference>
<proteinExistence type="inferred from homology"/>
<dbReference type="SUPFAM" id="SSF52317">
    <property type="entry name" value="Class I glutamine amidotransferase-like"/>
    <property type="match status" value="1"/>
</dbReference>
<dbReference type="GO" id="GO:0005737">
    <property type="term" value="C:cytoplasm"/>
    <property type="evidence" value="ECO:0007669"/>
    <property type="project" value="TreeGrafter"/>
</dbReference>